<name>A4J2R7_DESRM</name>
<sequence>MTHSFCQVCLIMLLAEFLATALYYWGKLHINQYTWVSVPSIATLVMAILLFALNPIVLAKEKTPTVAAAPKKENSIKQMETIPMPKQDERMVEQGGRKPVVKGIGPKLNVYTPQGSETELDLSEKPALLFAWWCPHCDYVLQEIAQYSLSDRPYLVVTNLKGDDLKAIDEKLKANGLAGVPYFLYYEQPPVESVPASIWWSEGKLNTSPGYSIKPDSKKLLSKARIPITKDNGGKNAILAGKAIDGAVIPPGGIFSFNQIVGERSPERGYRVSGVIESDGNGGYKYSQGTGGGVCRTSTVVHWAAKKASLEVAEYHKHSLPVAYGKVDEDAAVAWPYADYKFRNNTGDKLSVKVQHTDSWLEVEIWKG</sequence>
<dbReference type="SUPFAM" id="SSF52833">
    <property type="entry name" value="Thioredoxin-like"/>
    <property type="match status" value="1"/>
</dbReference>
<dbReference type="HOGENOM" id="CLU_655111_0_0_9"/>
<evidence type="ECO:0000313" key="2">
    <source>
        <dbReference type="EMBL" id="ABO49370.1"/>
    </source>
</evidence>
<gene>
    <name evidence="2" type="ordered locus">Dred_0832</name>
</gene>
<dbReference type="InterPro" id="IPR036249">
    <property type="entry name" value="Thioredoxin-like_sf"/>
</dbReference>
<proteinExistence type="predicted"/>
<keyword evidence="1" id="KW-1133">Transmembrane helix</keyword>
<dbReference type="KEGG" id="drm:Dred_0832"/>
<feature type="transmembrane region" description="Helical" evidence="1">
    <location>
        <begin position="7"/>
        <end position="26"/>
    </location>
</feature>
<feature type="transmembrane region" description="Helical" evidence="1">
    <location>
        <begin position="32"/>
        <end position="53"/>
    </location>
</feature>
<dbReference type="EMBL" id="CP000612">
    <property type="protein sequence ID" value="ABO49370.1"/>
    <property type="molecule type" value="Genomic_DNA"/>
</dbReference>
<dbReference type="eggNOG" id="COG2720">
    <property type="taxonomic scope" value="Bacteria"/>
</dbReference>
<dbReference type="PANTHER" id="PTHR35788:SF1">
    <property type="entry name" value="EXPORTED PROTEIN"/>
    <property type="match status" value="1"/>
</dbReference>
<dbReference type="STRING" id="349161.Dred_0832"/>
<accession>A4J2R7</accession>
<organism evidence="2 3">
    <name type="scientific">Desulforamulus reducens (strain ATCC BAA-1160 / DSM 100696 / MI-1)</name>
    <name type="common">Desulfotomaculum reducens</name>
    <dbReference type="NCBI Taxonomy" id="349161"/>
    <lineage>
        <taxon>Bacteria</taxon>
        <taxon>Bacillati</taxon>
        <taxon>Bacillota</taxon>
        <taxon>Clostridia</taxon>
        <taxon>Eubacteriales</taxon>
        <taxon>Peptococcaceae</taxon>
        <taxon>Desulforamulus</taxon>
    </lineage>
</organism>
<protein>
    <submittedName>
        <fullName evidence="2">VanW family protein</fullName>
    </submittedName>
</protein>
<keyword evidence="3" id="KW-1185">Reference proteome</keyword>
<dbReference type="AlphaFoldDB" id="A4J2R7"/>
<keyword evidence="1" id="KW-0472">Membrane</keyword>
<dbReference type="InterPro" id="IPR052913">
    <property type="entry name" value="Glycopeptide_resist_protein"/>
</dbReference>
<evidence type="ECO:0000256" key="1">
    <source>
        <dbReference type="SAM" id="Phobius"/>
    </source>
</evidence>
<evidence type="ECO:0000313" key="3">
    <source>
        <dbReference type="Proteomes" id="UP000001556"/>
    </source>
</evidence>
<dbReference type="Pfam" id="PF04294">
    <property type="entry name" value="VanW"/>
    <property type="match status" value="1"/>
</dbReference>
<dbReference type="Proteomes" id="UP000001556">
    <property type="component" value="Chromosome"/>
</dbReference>
<keyword evidence="1" id="KW-0812">Transmembrane</keyword>
<dbReference type="PANTHER" id="PTHR35788">
    <property type="entry name" value="EXPORTED PROTEIN-RELATED"/>
    <property type="match status" value="1"/>
</dbReference>
<reference evidence="2 3" key="1">
    <citation type="submission" date="2007-03" db="EMBL/GenBank/DDBJ databases">
        <title>Complete sequence of Desulfotomaculum reducens MI-1.</title>
        <authorList>
            <consortium name="US DOE Joint Genome Institute"/>
            <person name="Copeland A."/>
            <person name="Lucas S."/>
            <person name="Lapidus A."/>
            <person name="Barry K."/>
            <person name="Detter J.C."/>
            <person name="Glavina del Rio T."/>
            <person name="Hammon N."/>
            <person name="Israni S."/>
            <person name="Dalin E."/>
            <person name="Tice H."/>
            <person name="Pitluck S."/>
            <person name="Sims D."/>
            <person name="Brettin T."/>
            <person name="Bruce D."/>
            <person name="Han C."/>
            <person name="Tapia R."/>
            <person name="Schmutz J."/>
            <person name="Larimer F."/>
            <person name="Land M."/>
            <person name="Hauser L."/>
            <person name="Kyrpides N."/>
            <person name="Kim E."/>
            <person name="Tebo B.M."/>
            <person name="Richardson P."/>
        </authorList>
    </citation>
    <scope>NUCLEOTIDE SEQUENCE [LARGE SCALE GENOMIC DNA]</scope>
    <source>
        <strain evidence="2 3">MI-1</strain>
    </source>
</reference>
<dbReference type="InterPro" id="IPR007391">
    <property type="entry name" value="Vancomycin_resist_VanW"/>
</dbReference>